<dbReference type="AlphaFoldDB" id="A0A379MUX9"/>
<feature type="domain" description="NusB/RsmB/TIM44" evidence="2">
    <location>
        <begin position="209"/>
        <end position="299"/>
    </location>
</feature>
<dbReference type="Gene3D" id="1.10.940.10">
    <property type="entry name" value="NusB-like"/>
    <property type="match status" value="1"/>
</dbReference>
<dbReference type="OrthoDB" id="9787568at2"/>
<dbReference type="InterPro" id="IPR035926">
    <property type="entry name" value="NusB-like_sf"/>
</dbReference>
<dbReference type="Pfam" id="PF01029">
    <property type="entry name" value="NusB"/>
    <property type="match status" value="1"/>
</dbReference>
<reference evidence="3 4" key="1">
    <citation type="submission" date="2018-06" db="EMBL/GenBank/DDBJ databases">
        <authorList>
            <consortium name="Pathogen Informatics"/>
            <person name="Doyle S."/>
        </authorList>
    </citation>
    <scope>NUCLEOTIDE SEQUENCE [LARGE SCALE GENOMIC DNA]</scope>
    <source>
        <strain evidence="3 4">NCTC11190</strain>
    </source>
</reference>
<keyword evidence="1" id="KW-0694">RNA-binding</keyword>
<evidence type="ECO:0000313" key="3">
    <source>
        <dbReference type="EMBL" id="SUE34690.1"/>
    </source>
</evidence>
<keyword evidence="4" id="KW-1185">Reference proteome</keyword>
<gene>
    <name evidence="3" type="primary">nusB</name>
    <name evidence="3" type="ORF">NCTC11190_01923</name>
</gene>
<dbReference type="SUPFAM" id="SSF48013">
    <property type="entry name" value="NusB-like"/>
    <property type="match status" value="1"/>
</dbReference>
<evidence type="ECO:0000259" key="2">
    <source>
        <dbReference type="Pfam" id="PF01029"/>
    </source>
</evidence>
<dbReference type="STRING" id="880526.GCA_000427365_01895"/>
<proteinExistence type="predicted"/>
<dbReference type="RefSeq" id="WP_051214496.1">
    <property type="nucleotide sequence ID" value="NZ_CALVFX010000001.1"/>
</dbReference>
<evidence type="ECO:0000313" key="4">
    <source>
        <dbReference type="Proteomes" id="UP000255233"/>
    </source>
</evidence>
<dbReference type="EMBL" id="UGVL01000001">
    <property type="protein sequence ID" value="SUE34690.1"/>
    <property type="molecule type" value="Genomic_DNA"/>
</dbReference>
<dbReference type="InterPro" id="IPR006027">
    <property type="entry name" value="NusB_RsmB_TIM44"/>
</dbReference>
<accession>A0A379MUX9</accession>
<sequence length="330" mass="38104">MLSRRLLRIKTVKSLYSYFQSGEDSLIRSEKELSASIRKSYELYLMMIALIGEVAEVARERIAIGQAKLMPTEEDLHPNRRFVDNRVIARIEESTTLADAMTRYKAGWQGQQALIKRLYQDMVAAPYYKRYMEAAAPADSREAFAADRRLVTDFLSTHIEDNDYFEEALEEMSMFWIDDISYCLGLAIRTIGFLNENSADLDVMPMYKNEDDKEYVETLFRKALVSHEEYFGYIDKFTQNWDFDRIAFMDKIIMLAAITELVQFPTIPVKVTLDEFIEISKYYSTPGSSVFVNGILDRVVVWLTEEGKIAKTGRGLIDTTIPKEKNTPHA</sequence>
<evidence type="ECO:0000256" key="1">
    <source>
        <dbReference type="ARBA" id="ARBA00022884"/>
    </source>
</evidence>
<dbReference type="Proteomes" id="UP000255233">
    <property type="component" value="Unassembled WGS sequence"/>
</dbReference>
<organism evidence="3 4">
    <name type="scientific">Rikenella microfusus</name>
    <dbReference type="NCBI Taxonomy" id="28139"/>
    <lineage>
        <taxon>Bacteria</taxon>
        <taxon>Pseudomonadati</taxon>
        <taxon>Bacteroidota</taxon>
        <taxon>Bacteroidia</taxon>
        <taxon>Bacteroidales</taxon>
        <taxon>Rikenellaceae</taxon>
        <taxon>Rikenella</taxon>
    </lineage>
</organism>
<name>A0A379MUX9_9BACT</name>
<protein>
    <submittedName>
        <fullName evidence="3">N utilization substance protein B homolog</fullName>
    </submittedName>
</protein>
<dbReference type="GO" id="GO:0006355">
    <property type="term" value="P:regulation of DNA-templated transcription"/>
    <property type="evidence" value="ECO:0007669"/>
    <property type="project" value="InterPro"/>
</dbReference>
<dbReference type="GO" id="GO:0003723">
    <property type="term" value="F:RNA binding"/>
    <property type="evidence" value="ECO:0007669"/>
    <property type="project" value="UniProtKB-KW"/>
</dbReference>